<reference evidence="2" key="2">
    <citation type="submission" date="2019-01" db="UniProtKB">
        <authorList>
            <consortium name="EnsemblPlants"/>
        </authorList>
    </citation>
    <scope>IDENTIFICATION</scope>
    <source>
        <strain evidence="2">cv. Heinz 1706</strain>
    </source>
</reference>
<protein>
    <recommendedName>
        <fullName evidence="1">Reverse transcriptase domain-containing protein</fullName>
    </recommendedName>
</protein>
<dbReference type="STRING" id="4081.A0A3Q7HQ67"/>
<evidence type="ECO:0000259" key="1">
    <source>
        <dbReference type="Pfam" id="PF00078"/>
    </source>
</evidence>
<feature type="domain" description="Reverse transcriptase" evidence="1">
    <location>
        <begin position="2"/>
        <end position="82"/>
    </location>
</feature>
<dbReference type="Gramene" id="Solyc08g062653.1.1">
    <property type="protein sequence ID" value="Solyc08g062653.1.1"/>
    <property type="gene ID" value="Solyc08g062653.1"/>
</dbReference>
<dbReference type="InterPro" id="IPR053134">
    <property type="entry name" value="RNA-dir_DNA_polymerase"/>
</dbReference>
<evidence type="ECO:0000313" key="2">
    <source>
        <dbReference type="EnsemblPlants" id="Solyc08g062653.1.1"/>
    </source>
</evidence>
<sequence>MRMCVDYRAMNNATVKNKYSVSLVQDLIDMLRKACWFTKLDLRAGYCRIEEGDEPKTTCVTTYSSYEFLVMPFGLTNALSTF</sequence>
<dbReference type="InterPro" id="IPR000477">
    <property type="entry name" value="RT_dom"/>
</dbReference>
<dbReference type="PANTHER" id="PTHR24559">
    <property type="entry name" value="TRANSPOSON TY3-I GAG-POL POLYPROTEIN"/>
    <property type="match status" value="1"/>
</dbReference>
<dbReference type="OMA" id="DYRAMNN"/>
<name>A0A3Q7HQ67_SOLLC</name>
<dbReference type="PANTHER" id="PTHR24559:SF443">
    <property type="entry name" value="RNA-DIRECTED DNA POLYMERASE HOMOLOG"/>
    <property type="match status" value="1"/>
</dbReference>
<dbReference type="EnsemblPlants" id="Solyc08g062653.1.1">
    <property type="protein sequence ID" value="Solyc08g062653.1.1"/>
    <property type="gene ID" value="Solyc08g062653.1"/>
</dbReference>
<dbReference type="Pfam" id="PF00078">
    <property type="entry name" value="RVT_1"/>
    <property type="match status" value="1"/>
</dbReference>
<dbReference type="InterPro" id="IPR043502">
    <property type="entry name" value="DNA/RNA_pol_sf"/>
</dbReference>
<proteinExistence type="predicted"/>
<dbReference type="CDD" id="cd01647">
    <property type="entry name" value="RT_LTR"/>
    <property type="match status" value="1"/>
</dbReference>
<dbReference type="InParanoid" id="A0A3Q7HQ67"/>
<dbReference type="Gene3D" id="3.10.10.10">
    <property type="entry name" value="HIV Type 1 Reverse Transcriptase, subunit A, domain 1"/>
    <property type="match status" value="1"/>
</dbReference>
<accession>A0A3Q7HQ67</accession>
<dbReference type="SUPFAM" id="SSF56672">
    <property type="entry name" value="DNA/RNA polymerases"/>
    <property type="match status" value="1"/>
</dbReference>
<dbReference type="AlphaFoldDB" id="A0A3Q7HQ67"/>
<reference evidence="2" key="1">
    <citation type="journal article" date="2012" name="Nature">
        <title>The tomato genome sequence provides insights into fleshy fruit evolution.</title>
        <authorList>
            <consortium name="Tomato Genome Consortium"/>
        </authorList>
    </citation>
    <scope>NUCLEOTIDE SEQUENCE [LARGE SCALE GENOMIC DNA]</scope>
    <source>
        <strain evidence="2">cv. Heinz 1706</strain>
    </source>
</reference>
<keyword evidence="3" id="KW-1185">Reference proteome</keyword>
<evidence type="ECO:0000313" key="3">
    <source>
        <dbReference type="Proteomes" id="UP000004994"/>
    </source>
</evidence>
<dbReference type="Proteomes" id="UP000004994">
    <property type="component" value="Chromosome 8"/>
</dbReference>
<organism evidence="2">
    <name type="scientific">Solanum lycopersicum</name>
    <name type="common">Tomato</name>
    <name type="synonym">Lycopersicon esculentum</name>
    <dbReference type="NCBI Taxonomy" id="4081"/>
    <lineage>
        <taxon>Eukaryota</taxon>
        <taxon>Viridiplantae</taxon>
        <taxon>Streptophyta</taxon>
        <taxon>Embryophyta</taxon>
        <taxon>Tracheophyta</taxon>
        <taxon>Spermatophyta</taxon>
        <taxon>Magnoliopsida</taxon>
        <taxon>eudicotyledons</taxon>
        <taxon>Gunneridae</taxon>
        <taxon>Pentapetalae</taxon>
        <taxon>asterids</taxon>
        <taxon>lamiids</taxon>
        <taxon>Solanales</taxon>
        <taxon>Solanaceae</taxon>
        <taxon>Solanoideae</taxon>
        <taxon>Solaneae</taxon>
        <taxon>Solanum</taxon>
        <taxon>Solanum subgen. Lycopersicon</taxon>
    </lineage>
</organism>